<dbReference type="EMBL" id="FUEG01000017">
    <property type="protein sequence ID" value="SJL12553.1"/>
    <property type="molecule type" value="Genomic_DNA"/>
</dbReference>
<reference evidence="3" key="1">
    <citation type="journal article" date="2017" name="Nat. Ecol. Evol.">
        <title>Genome expansion and lineage-specific genetic innovations in the forest pathogenic fungi Armillaria.</title>
        <authorList>
            <person name="Sipos G."/>
            <person name="Prasanna A.N."/>
            <person name="Walter M.C."/>
            <person name="O'Connor E."/>
            <person name="Balint B."/>
            <person name="Krizsan K."/>
            <person name="Kiss B."/>
            <person name="Hess J."/>
            <person name="Varga T."/>
            <person name="Slot J."/>
            <person name="Riley R."/>
            <person name="Boka B."/>
            <person name="Rigling D."/>
            <person name="Barry K."/>
            <person name="Lee J."/>
            <person name="Mihaltcheva S."/>
            <person name="LaButti K."/>
            <person name="Lipzen A."/>
            <person name="Waldron R."/>
            <person name="Moloney N.M."/>
            <person name="Sperisen C."/>
            <person name="Kredics L."/>
            <person name="Vagvoelgyi C."/>
            <person name="Patrignani A."/>
            <person name="Fitzpatrick D."/>
            <person name="Nagy I."/>
            <person name="Doyle S."/>
            <person name="Anderson J.B."/>
            <person name="Grigoriev I.V."/>
            <person name="Gueldener U."/>
            <person name="Muensterkoetter M."/>
            <person name="Nagy L.G."/>
        </authorList>
    </citation>
    <scope>NUCLEOTIDE SEQUENCE [LARGE SCALE GENOMIC DNA]</scope>
    <source>
        <strain evidence="3">C18/9</strain>
    </source>
</reference>
<dbReference type="Proteomes" id="UP000219338">
    <property type="component" value="Unassembled WGS sequence"/>
</dbReference>
<evidence type="ECO:0000256" key="1">
    <source>
        <dbReference type="SAM" id="MobiDB-lite"/>
    </source>
</evidence>
<gene>
    <name evidence="2" type="ORF">ARMOST_15981</name>
</gene>
<keyword evidence="3" id="KW-1185">Reference proteome</keyword>
<feature type="region of interest" description="Disordered" evidence="1">
    <location>
        <begin position="1"/>
        <end position="44"/>
    </location>
</feature>
<feature type="compositionally biased region" description="Basic and acidic residues" evidence="1">
    <location>
        <begin position="1"/>
        <end position="18"/>
    </location>
</feature>
<evidence type="ECO:0000313" key="3">
    <source>
        <dbReference type="Proteomes" id="UP000219338"/>
    </source>
</evidence>
<feature type="compositionally biased region" description="Polar residues" evidence="1">
    <location>
        <begin position="35"/>
        <end position="44"/>
    </location>
</feature>
<sequence length="91" mass="9717">MDGGKREIKADPLNDSTKDTQGQQAQCDIAEQKAASPSPSVNTIRKVQLSARPASSTGREQVIGEFSLGISKAVHESYFSNRTGFAVLIGH</sequence>
<proteinExistence type="predicted"/>
<evidence type="ECO:0000313" key="2">
    <source>
        <dbReference type="EMBL" id="SJL12553.1"/>
    </source>
</evidence>
<accession>A0A284RUX4</accession>
<organism evidence="2 3">
    <name type="scientific">Armillaria ostoyae</name>
    <name type="common">Armillaria root rot fungus</name>
    <dbReference type="NCBI Taxonomy" id="47428"/>
    <lineage>
        <taxon>Eukaryota</taxon>
        <taxon>Fungi</taxon>
        <taxon>Dikarya</taxon>
        <taxon>Basidiomycota</taxon>
        <taxon>Agaricomycotina</taxon>
        <taxon>Agaricomycetes</taxon>
        <taxon>Agaricomycetidae</taxon>
        <taxon>Agaricales</taxon>
        <taxon>Marasmiineae</taxon>
        <taxon>Physalacriaceae</taxon>
        <taxon>Armillaria</taxon>
    </lineage>
</organism>
<dbReference type="AlphaFoldDB" id="A0A284RUX4"/>
<protein>
    <submittedName>
        <fullName evidence="2">Uncharacterized protein</fullName>
    </submittedName>
</protein>
<name>A0A284RUX4_ARMOS</name>